<dbReference type="Pfam" id="PF06870">
    <property type="entry name" value="RNA_pol_I_A49"/>
    <property type="match status" value="1"/>
</dbReference>
<name>A0A371CJJ5_9APHY</name>
<dbReference type="GO" id="GO:0005730">
    <property type="term" value="C:nucleolus"/>
    <property type="evidence" value="ECO:0007669"/>
    <property type="project" value="UniProtKB-SubCell"/>
</dbReference>
<keyword evidence="4" id="KW-0804">Transcription</keyword>
<evidence type="ECO:0000313" key="7">
    <source>
        <dbReference type="EMBL" id="RDX40440.1"/>
    </source>
</evidence>
<organism evidence="7 8">
    <name type="scientific">Lentinus brumalis</name>
    <dbReference type="NCBI Taxonomy" id="2498619"/>
    <lineage>
        <taxon>Eukaryota</taxon>
        <taxon>Fungi</taxon>
        <taxon>Dikarya</taxon>
        <taxon>Basidiomycota</taxon>
        <taxon>Agaricomycotina</taxon>
        <taxon>Agaricomycetes</taxon>
        <taxon>Polyporales</taxon>
        <taxon>Polyporaceae</taxon>
        <taxon>Lentinus</taxon>
    </lineage>
</organism>
<dbReference type="AlphaFoldDB" id="A0A371CJJ5"/>
<evidence type="ECO:0000313" key="8">
    <source>
        <dbReference type="Proteomes" id="UP000256964"/>
    </source>
</evidence>
<evidence type="ECO:0000256" key="5">
    <source>
        <dbReference type="ARBA" id="ARBA00023242"/>
    </source>
</evidence>
<sequence>MASHTLGKKRKRGDEDAGKITLQLSTQPASQVGPVLASFPSLEPPKSTAFQCYAQKGRDKNAPFETQPTIVAGEAETVDFFSVDGPLSSTGCSYMVGVHDKRTNTTTLRPVPLHVLARQVKALKNLKPIEVSTEERMALRNNLGEAFGTKKAKAAIRARERNKVDIDAMKAVAGHLQDTIMQNTDTLPTTEEAKATADSSRLIPPYNADAQRPQDVYALHDIIPEAEYNALSIGAIKAAKTQPERLKLLPFDRSDWVKLQLRLIFAAPKPDKTELKTVFYISAMMAFLKNARNVGDKDALQQRLSRVPSIVLDGLISRFTEKERDTNKPKVTPQMETLLLTHMFALCLRVDAYAADIETIAHDLSMPPAKVNGLFKSLGCTVKNLSYAELKERGLPDTAGATKRAVLKVPLEFPKIRVKRARR</sequence>
<accession>A0A371CJJ5</accession>
<dbReference type="OrthoDB" id="532500at2759"/>
<reference evidence="7 8" key="1">
    <citation type="journal article" date="2018" name="Biotechnol. Biofuels">
        <title>Integrative visual omics of the white-rot fungus Polyporus brumalis exposes the biotechnological potential of its oxidative enzymes for delignifying raw plant biomass.</title>
        <authorList>
            <person name="Miyauchi S."/>
            <person name="Rancon A."/>
            <person name="Drula E."/>
            <person name="Hage H."/>
            <person name="Chaduli D."/>
            <person name="Favel A."/>
            <person name="Grisel S."/>
            <person name="Henrissat B."/>
            <person name="Herpoel-Gimbert I."/>
            <person name="Ruiz-Duenas F.J."/>
            <person name="Chevret D."/>
            <person name="Hainaut M."/>
            <person name="Lin J."/>
            <person name="Wang M."/>
            <person name="Pangilinan J."/>
            <person name="Lipzen A."/>
            <person name="Lesage-Meessen L."/>
            <person name="Navarro D."/>
            <person name="Riley R."/>
            <person name="Grigoriev I.V."/>
            <person name="Zhou S."/>
            <person name="Raouche S."/>
            <person name="Rosso M.N."/>
        </authorList>
    </citation>
    <scope>NUCLEOTIDE SEQUENCE [LARGE SCALE GENOMIC DNA]</scope>
    <source>
        <strain evidence="7 8">BRFM 1820</strain>
    </source>
</reference>
<keyword evidence="3" id="KW-0240">DNA-directed RNA polymerase</keyword>
<gene>
    <name evidence="7" type="ORF">OH76DRAFT_337473</name>
</gene>
<feature type="region of interest" description="Disordered" evidence="6">
    <location>
        <begin position="1"/>
        <end position="30"/>
    </location>
</feature>
<evidence type="ECO:0000256" key="3">
    <source>
        <dbReference type="ARBA" id="ARBA00022478"/>
    </source>
</evidence>
<protein>
    <submittedName>
        <fullName evidence="7">RNA polymerase I associated factor, A49-like protein</fullName>
    </submittedName>
</protein>
<evidence type="ECO:0000256" key="2">
    <source>
        <dbReference type="ARBA" id="ARBA00009430"/>
    </source>
</evidence>
<feature type="compositionally biased region" description="Basic residues" evidence="6">
    <location>
        <begin position="1"/>
        <end position="11"/>
    </location>
</feature>
<dbReference type="InterPro" id="IPR009668">
    <property type="entry name" value="RNA_pol-assoc_fac_A49-like"/>
</dbReference>
<dbReference type="EMBL" id="KZ857555">
    <property type="protein sequence ID" value="RDX40440.1"/>
    <property type="molecule type" value="Genomic_DNA"/>
</dbReference>
<keyword evidence="5" id="KW-0539">Nucleus</keyword>
<dbReference type="PANTHER" id="PTHR14440">
    <property type="entry name" value="DNA-DIRECTED RNA POLYMERASE I SUBUNIT RPA49"/>
    <property type="match status" value="1"/>
</dbReference>
<evidence type="ECO:0000256" key="6">
    <source>
        <dbReference type="SAM" id="MobiDB-lite"/>
    </source>
</evidence>
<dbReference type="GO" id="GO:0000428">
    <property type="term" value="C:DNA-directed RNA polymerase complex"/>
    <property type="evidence" value="ECO:0007669"/>
    <property type="project" value="UniProtKB-KW"/>
</dbReference>
<evidence type="ECO:0000256" key="1">
    <source>
        <dbReference type="ARBA" id="ARBA00004604"/>
    </source>
</evidence>
<evidence type="ECO:0000256" key="4">
    <source>
        <dbReference type="ARBA" id="ARBA00023163"/>
    </source>
</evidence>
<dbReference type="GO" id="GO:0006351">
    <property type="term" value="P:DNA-templated transcription"/>
    <property type="evidence" value="ECO:0007669"/>
    <property type="project" value="InterPro"/>
</dbReference>
<keyword evidence="8" id="KW-1185">Reference proteome</keyword>
<comment type="similarity">
    <text evidence="2">Belongs to the eukaryotic RPA49/POLR1E RNA polymerase subunit family.</text>
</comment>
<dbReference type="Proteomes" id="UP000256964">
    <property type="component" value="Unassembled WGS sequence"/>
</dbReference>
<comment type="subcellular location">
    <subcellularLocation>
        <location evidence="1">Nucleus</location>
        <location evidence="1">Nucleolus</location>
    </subcellularLocation>
</comment>
<dbReference type="STRING" id="139420.A0A371CJJ5"/>
<dbReference type="GO" id="GO:0003677">
    <property type="term" value="F:DNA binding"/>
    <property type="evidence" value="ECO:0007669"/>
    <property type="project" value="InterPro"/>
</dbReference>
<proteinExistence type="inferred from homology"/>